<comment type="caution">
    <text evidence="11">The sequence shown here is derived from an EMBL/GenBank/DDBJ whole genome shotgun (WGS) entry which is preliminary data.</text>
</comment>
<reference evidence="11" key="1">
    <citation type="journal article" date="2014" name="Int. J. Syst. Evol. Microbiol.">
        <title>Complete genome sequence of Corynebacterium casei LMG S-19264T (=DSM 44701T), isolated from a smear-ripened cheese.</title>
        <authorList>
            <consortium name="US DOE Joint Genome Institute (JGI-PGF)"/>
            <person name="Walter F."/>
            <person name="Albersmeier A."/>
            <person name="Kalinowski J."/>
            <person name="Ruckert C."/>
        </authorList>
    </citation>
    <scope>NUCLEOTIDE SEQUENCE</scope>
    <source>
        <strain evidence="11">NBRC 112290</strain>
    </source>
</reference>
<reference evidence="11" key="2">
    <citation type="submission" date="2023-02" db="EMBL/GenBank/DDBJ databases">
        <authorList>
            <person name="Sun Q."/>
            <person name="Mori K."/>
        </authorList>
    </citation>
    <scope>NUCLEOTIDE SEQUENCE</scope>
    <source>
        <strain evidence="11">NBRC 112290</strain>
    </source>
</reference>
<evidence type="ECO:0000256" key="1">
    <source>
        <dbReference type="ARBA" id="ARBA00004651"/>
    </source>
</evidence>
<evidence type="ECO:0000313" key="11">
    <source>
        <dbReference type="EMBL" id="GMA32324.1"/>
    </source>
</evidence>
<proteinExistence type="inferred from homology"/>
<comment type="subcellular location">
    <subcellularLocation>
        <location evidence="1">Cell membrane</location>
        <topology evidence="1">Multi-pass membrane protein</topology>
    </subcellularLocation>
</comment>
<gene>
    <name evidence="11" type="primary">rarD</name>
    <name evidence="11" type="ORF">GCM10025875_23160</name>
</gene>
<feature type="transmembrane region" description="Helical" evidence="9">
    <location>
        <begin position="74"/>
        <end position="93"/>
    </location>
</feature>
<evidence type="ECO:0000313" key="12">
    <source>
        <dbReference type="Proteomes" id="UP001157161"/>
    </source>
</evidence>
<dbReference type="PANTHER" id="PTHR22911:SF137">
    <property type="entry name" value="SOLUTE CARRIER FAMILY 35 MEMBER G2-RELATED"/>
    <property type="match status" value="1"/>
</dbReference>
<dbReference type="Pfam" id="PF00892">
    <property type="entry name" value="EamA"/>
    <property type="match status" value="1"/>
</dbReference>
<protein>
    <submittedName>
        <fullName evidence="11">Chloramphenicol resistance permease RarD</fullName>
    </submittedName>
</protein>
<feature type="transmembrane region" description="Helical" evidence="9">
    <location>
        <begin position="220"/>
        <end position="242"/>
    </location>
</feature>
<feature type="transmembrane region" description="Helical" evidence="9">
    <location>
        <begin position="105"/>
        <end position="122"/>
    </location>
</feature>
<dbReference type="PANTHER" id="PTHR22911">
    <property type="entry name" value="ACYL-MALONYL CONDENSING ENZYME-RELATED"/>
    <property type="match status" value="1"/>
</dbReference>
<organism evidence="11 12">
    <name type="scientific">Litorihabitans aurantiacus</name>
    <dbReference type="NCBI Taxonomy" id="1930061"/>
    <lineage>
        <taxon>Bacteria</taxon>
        <taxon>Bacillati</taxon>
        <taxon>Actinomycetota</taxon>
        <taxon>Actinomycetes</taxon>
        <taxon>Micrococcales</taxon>
        <taxon>Beutenbergiaceae</taxon>
        <taxon>Litorihabitans</taxon>
    </lineage>
</organism>
<keyword evidence="12" id="KW-1185">Reference proteome</keyword>
<feature type="compositionally biased region" description="Low complexity" evidence="8">
    <location>
        <begin position="252"/>
        <end position="276"/>
    </location>
</feature>
<evidence type="ECO:0000259" key="10">
    <source>
        <dbReference type="Pfam" id="PF00892"/>
    </source>
</evidence>
<evidence type="ECO:0000256" key="5">
    <source>
        <dbReference type="ARBA" id="ARBA00022692"/>
    </source>
</evidence>
<evidence type="ECO:0000256" key="7">
    <source>
        <dbReference type="ARBA" id="ARBA00023136"/>
    </source>
</evidence>
<feature type="domain" description="EamA" evidence="10">
    <location>
        <begin position="14"/>
        <end position="145"/>
    </location>
</feature>
<dbReference type="EMBL" id="BSUM01000001">
    <property type="protein sequence ID" value="GMA32324.1"/>
    <property type="molecule type" value="Genomic_DNA"/>
</dbReference>
<name>A0AA37XF87_9MICO</name>
<keyword evidence="6 9" id="KW-1133">Transmembrane helix</keyword>
<feature type="region of interest" description="Disordered" evidence="8">
    <location>
        <begin position="252"/>
        <end position="280"/>
    </location>
</feature>
<keyword evidence="3" id="KW-0813">Transport</keyword>
<dbReference type="Proteomes" id="UP001157161">
    <property type="component" value="Unassembled WGS sequence"/>
</dbReference>
<evidence type="ECO:0000256" key="6">
    <source>
        <dbReference type="ARBA" id="ARBA00022989"/>
    </source>
</evidence>
<evidence type="ECO:0000256" key="3">
    <source>
        <dbReference type="ARBA" id="ARBA00022448"/>
    </source>
</evidence>
<keyword evidence="4" id="KW-1003">Cell membrane</keyword>
<feature type="transmembrane region" description="Helical" evidence="9">
    <location>
        <begin position="12"/>
        <end position="32"/>
    </location>
</feature>
<evidence type="ECO:0000256" key="8">
    <source>
        <dbReference type="SAM" id="MobiDB-lite"/>
    </source>
</evidence>
<comment type="similarity">
    <text evidence="2">Belongs to the EamA transporter family.</text>
</comment>
<feature type="transmembrane region" description="Helical" evidence="9">
    <location>
        <begin position="188"/>
        <end position="208"/>
    </location>
</feature>
<dbReference type="AlphaFoldDB" id="A0AA37XF87"/>
<sequence>MPALAPSRRGTATGASAYLLWGLMPLYISALAPAGAVEVVAHRVLWSLALCLAILAAVRGFPALGAILRDRRTLGLLAAAAALIAVNWITYVIAVSTGRTADAALGYFINPIVTALLAVVVLRERLRPSQVAALALTGAAVLVIAVGYGAAPWLALALALSFGFYGLIKNRVGPHVGALPGLTVETMVLAPLALGYVVLLTVTGVGAFGGPGESAGPVGFGVLLALSGPITAVPLLLFATAARQLPWRPWPRCSTSRRSCSSRSRSSSCASPCPRRGGSVSAWCGSRSCS</sequence>
<evidence type="ECO:0000256" key="9">
    <source>
        <dbReference type="SAM" id="Phobius"/>
    </source>
</evidence>
<dbReference type="InterPro" id="IPR004626">
    <property type="entry name" value="RarD"/>
</dbReference>
<dbReference type="RefSeq" id="WP_284251031.1">
    <property type="nucleotide sequence ID" value="NZ_BSUM01000001.1"/>
</dbReference>
<dbReference type="SUPFAM" id="SSF103481">
    <property type="entry name" value="Multidrug resistance efflux transporter EmrE"/>
    <property type="match status" value="1"/>
</dbReference>
<accession>A0AA37XF87</accession>
<dbReference type="GO" id="GO:0005886">
    <property type="term" value="C:plasma membrane"/>
    <property type="evidence" value="ECO:0007669"/>
    <property type="project" value="UniProtKB-SubCell"/>
</dbReference>
<keyword evidence="7 9" id="KW-0472">Membrane</keyword>
<evidence type="ECO:0000256" key="2">
    <source>
        <dbReference type="ARBA" id="ARBA00007362"/>
    </source>
</evidence>
<dbReference type="InterPro" id="IPR037185">
    <property type="entry name" value="EmrE-like"/>
</dbReference>
<dbReference type="NCBIfam" id="TIGR00688">
    <property type="entry name" value="rarD"/>
    <property type="match status" value="1"/>
</dbReference>
<feature type="transmembrane region" description="Helical" evidence="9">
    <location>
        <begin position="44"/>
        <end position="62"/>
    </location>
</feature>
<feature type="transmembrane region" description="Helical" evidence="9">
    <location>
        <begin position="129"/>
        <end position="146"/>
    </location>
</feature>
<dbReference type="InterPro" id="IPR000620">
    <property type="entry name" value="EamA_dom"/>
</dbReference>
<evidence type="ECO:0000256" key="4">
    <source>
        <dbReference type="ARBA" id="ARBA00022475"/>
    </source>
</evidence>
<keyword evidence="5 9" id="KW-0812">Transmembrane</keyword>